<dbReference type="AlphaFoldDB" id="A0AAN9BGD3"/>
<dbReference type="PANTHER" id="PTHR23382">
    <property type="entry name" value="MALATE DEHYDROGENASE"/>
    <property type="match status" value="1"/>
</dbReference>
<name>A0AAN9BGD3_9CAEN</name>
<dbReference type="InterPro" id="IPR010945">
    <property type="entry name" value="Malate_DH_type2"/>
</dbReference>
<protein>
    <submittedName>
        <fullName evidence="2">Uncharacterized protein</fullName>
    </submittedName>
</protein>
<proteinExistence type="predicted"/>
<accession>A0AAN9BGD3</accession>
<dbReference type="EMBL" id="JBAMIC010000008">
    <property type="protein sequence ID" value="KAK7104646.1"/>
    <property type="molecule type" value="Genomic_DNA"/>
</dbReference>
<evidence type="ECO:0000313" key="2">
    <source>
        <dbReference type="EMBL" id="KAK7104646.1"/>
    </source>
</evidence>
<dbReference type="Proteomes" id="UP001374579">
    <property type="component" value="Unassembled WGS sequence"/>
</dbReference>
<comment type="caution">
    <text evidence="2">The sequence shown here is derived from an EMBL/GenBank/DDBJ whole genome shotgun (WGS) entry which is preliminary data.</text>
</comment>
<evidence type="ECO:0000256" key="1">
    <source>
        <dbReference type="ARBA" id="ARBA00023002"/>
    </source>
</evidence>
<reference evidence="2 3" key="1">
    <citation type="submission" date="2024-02" db="EMBL/GenBank/DDBJ databases">
        <title>Chromosome-scale genome assembly of the rough periwinkle Littorina saxatilis.</title>
        <authorList>
            <person name="De Jode A."/>
            <person name="Faria R."/>
            <person name="Formenti G."/>
            <person name="Sims Y."/>
            <person name="Smith T.P."/>
            <person name="Tracey A."/>
            <person name="Wood J.M.D."/>
            <person name="Zagrodzka Z.B."/>
            <person name="Johannesson K."/>
            <person name="Butlin R.K."/>
            <person name="Leder E.H."/>
        </authorList>
    </citation>
    <scope>NUCLEOTIDE SEQUENCE [LARGE SCALE GENOMIC DNA]</scope>
    <source>
        <strain evidence="2">Snail1</strain>
        <tissue evidence="2">Muscle</tissue>
    </source>
</reference>
<sequence length="281" mass="30642">MSQTERSEENTVCFNKRNCAEMETESHPLKVCVCGAAQENTTLLLHSLAAGDVLQNTQSFWLVLHDTAGRATDLEEQATSLDDACYPLLMGVRTECCLMDSLESCDVIVVLLQTAGLGDTLELLAHYAAAFNKVPWAKQKAVVIAGEQATTAAGVLCVLAPELSRHLVFAVDLPENSTQPGCGSYHAVRKVSECVRSWWTGLQEADAMTVGASVQSLSRMPSWYFLPLPVRLTGPQLLQINSSVSPDWENVKQLMADFNTAICHLRIPESELVTSLLSCKL</sequence>
<evidence type="ECO:0000313" key="3">
    <source>
        <dbReference type="Proteomes" id="UP001374579"/>
    </source>
</evidence>
<dbReference type="GO" id="GO:0006108">
    <property type="term" value="P:malate metabolic process"/>
    <property type="evidence" value="ECO:0007669"/>
    <property type="project" value="InterPro"/>
</dbReference>
<gene>
    <name evidence="2" type="ORF">V1264_019330</name>
</gene>
<dbReference type="Gene3D" id="3.40.50.720">
    <property type="entry name" value="NAD(P)-binding Rossmann-like Domain"/>
    <property type="match status" value="1"/>
</dbReference>
<keyword evidence="3" id="KW-1185">Reference proteome</keyword>
<keyword evidence="1" id="KW-0560">Oxidoreductase</keyword>
<organism evidence="2 3">
    <name type="scientific">Littorina saxatilis</name>
    <dbReference type="NCBI Taxonomy" id="31220"/>
    <lineage>
        <taxon>Eukaryota</taxon>
        <taxon>Metazoa</taxon>
        <taxon>Spiralia</taxon>
        <taxon>Lophotrochozoa</taxon>
        <taxon>Mollusca</taxon>
        <taxon>Gastropoda</taxon>
        <taxon>Caenogastropoda</taxon>
        <taxon>Littorinimorpha</taxon>
        <taxon>Littorinoidea</taxon>
        <taxon>Littorinidae</taxon>
        <taxon>Littorina</taxon>
    </lineage>
</organism>
<dbReference type="GO" id="GO:0016615">
    <property type="term" value="F:malate dehydrogenase activity"/>
    <property type="evidence" value="ECO:0007669"/>
    <property type="project" value="InterPro"/>
</dbReference>